<dbReference type="InterPro" id="IPR002350">
    <property type="entry name" value="Kazal_dom"/>
</dbReference>
<dbReference type="PROSITE" id="PS51465">
    <property type="entry name" value="KAZAL_2"/>
    <property type="match status" value="1"/>
</dbReference>
<proteinExistence type="predicted"/>
<protein>
    <recommendedName>
        <fullName evidence="2">Kazal-like domain-containing protein</fullName>
    </recommendedName>
</protein>
<feature type="signal peptide" evidence="1">
    <location>
        <begin position="1"/>
        <end position="19"/>
    </location>
</feature>
<gene>
    <name evidence="3" type="ORF">HERILL_LOCUS4405</name>
</gene>
<dbReference type="EMBL" id="LR899010">
    <property type="protein sequence ID" value="CAD7081290.1"/>
    <property type="molecule type" value="Genomic_DNA"/>
</dbReference>
<dbReference type="InParanoid" id="A0A7R8UI38"/>
<organism evidence="3 4">
    <name type="scientific">Hermetia illucens</name>
    <name type="common">Black soldier fly</name>
    <dbReference type="NCBI Taxonomy" id="343691"/>
    <lineage>
        <taxon>Eukaryota</taxon>
        <taxon>Metazoa</taxon>
        <taxon>Ecdysozoa</taxon>
        <taxon>Arthropoda</taxon>
        <taxon>Hexapoda</taxon>
        <taxon>Insecta</taxon>
        <taxon>Pterygota</taxon>
        <taxon>Neoptera</taxon>
        <taxon>Endopterygota</taxon>
        <taxon>Diptera</taxon>
        <taxon>Brachycera</taxon>
        <taxon>Stratiomyomorpha</taxon>
        <taxon>Stratiomyidae</taxon>
        <taxon>Hermetiinae</taxon>
        <taxon>Hermetia</taxon>
    </lineage>
</organism>
<dbReference type="AlphaFoldDB" id="A0A7R8UI38"/>
<reference evidence="3 4" key="1">
    <citation type="submission" date="2020-11" db="EMBL/GenBank/DDBJ databases">
        <authorList>
            <person name="Wallbank WR R."/>
            <person name="Pardo Diaz C."/>
            <person name="Kozak K."/>
            <person name="Martin S."/>
            <person name="Jiggins C."/>
            <person name="Moest M."/>
            <person name="Warren A I."/>
            <person name="Generalovic N T."/>
            <person name="Byers J.R.P. K."/>
            <person name="Montejo-Kovacevich G."/>
            <person name="Yen C E."/>
        </authorList>
    </citation>
    <scope>NUCLEOTIDE SEQUENCE [LARGE SCALE GENOMIC DNA]</scope>
</reference>
<sequence>MCKLTVATLLLVFLITIYASPSKTVAPDGPCDIVCLAVYDPVCGYNGKTFRTFGNGCEMDRENCDKEIKYAEVDLSLCD</sequence>
<name>A0A7R8UI38_HERIL</name>
<keyword evidence="1" id="KW-0732">Signal</keyword>
<evidence type="ECO:0000256" key="1">
    <source>
        <dbReference type="SAM" id="SignalP"/>
    </source>
</evidence>
<dbReference type="SUPFAM" id="SSF100895">
    <property type="entry name" value="Kazal-type serine protease inhibitors"/>
    <property type="match status" value="1"/>
</dbReference>
<dbReference type="OrthoDB" id="126772at2759"/>
<feature type="domain" description="Kazal-like" evidence="2">
    <location>
        <begin position="25"/>
        <end position="79"/>
    </location>
</feature>
<accession>A0A7R8UI38</accession>
<dbReference type="CDD" id="cd00104">
    <property type="entry name" value="KAZAL_FS"/>
    <property type="match status" value="1"/>
</dbReference>
<evidence type="ECO:0000313" key="4">
    <source>
        <dbReference type="Proteomes" id="UP000594454"/>
    </source>
</evidence>
<evidence type="ECO:0000259" key="2">
    <source>
        <dbReference type="PROSITE" id="PS51465"/>
    </source>
</evidence>
<dbReference type="Pfam" id="PF07648">
    <property type="entry name" value="Kazal_2"/>
    <property type="match status" value="1"/>
</dbReference>
<dbReference type="Gene3D" id="3.30.60.30">
    <property type="match status" value="1"/>
</dbReference>
<keyword evidence="4" id="KW-1185">Reference proteome</keyword>
<feature type="chain" id="PRO_5031136843" description="Kazal-like domain-containing protein" evidence="1">
    <location>
        <begin position="20"/>
        <end position="79"/>
    </location>
</feature>
<dbReference type="InterPro" id="IPR036058">
    <property type="entry name" value="Kazal_dom_sf"/>
</dbReference>
<dbReference type="Proteomes" id="UP000594454">
    <property type="component" value="Chromosome 2"/>
</dbReference>
<evidence type="ECO:0000313" key="3">
    <source>
        <dbReference type="EMBL" id="CAD7081290.1"/>
    </source>
</evidence>